<reference evidence="2 3" key="1">
    <citation type="submission" date="2017-10" db="EMBL/GenBank/DDBJ databases">
        <title>Extensive intraspecific genome diversity in a model arbuscular mycorrhizal fungus.</title>
        <authorList>
            <person name="Chen E.C.H."/>
            <person name="Morin E."/>
            <person name="Baudet D."/>
            <person name="Noel J."/>
            <person name="Ndikumana S."/>
            <person name="Charron P."/>
            <person name="St-Onge C."/>
            <person name="Giorgi J."/>
            <person name="Grigoriev I.V."/>
            <person name="Roux C."/>
            <person name="Martin F.M."/>
            <person name="Corradi N."/>
        </authorList>
    </citation>
    <scope>NUCLEOTIDE SEQUENCE [LARGE SCALE GENOMIC DNA]</scope>
    <source>
        <strain evidence="2 3">A1</strain>
    </source>
</reference>
<sequence>MDLANIIRYFKGNLAKITVFSAKITACPTGGQQAKFSFLEVCVTSRDNWPMGEMLHKYLGFGMGFGIWDGMGFGIGIWDGMWIWDGRGGDGRGWEGILNGRQV</sequence>
<evidence type="ECO:0000313" key="3">
    <source>
        <dbReference type="Proteomes" id="UP000232688"/>
    </source>
</evidence>
<protein>
    <submittedName>
        <fullName evidence="2">Uncharacterized protein</fullName>
    </submittedName>
</protein>
<dbReference type="AlphaFoldDB" id="A0A2N0R7X2"/>
<evidence type="ECO:0000313" key="2">
    <source>
        <dbReference type="EMBL" id="PKC59390.1"/>
    </source>
</evidence>
<organism evidence="2 3">
    <name type="scientific">Rhizophagus irregularis</name>
    <dbReference type="NCBI Taxonomy" id="588596"/>
    <lineage>
        <taxon>Eukaryota</taxon>
        <taxon>Fungi</taxon>
        <taxon>Fungi incertae sedis</taxon>
        <taxon>Mucoromycota</taxon>
        <taxon>Glomeromycotina</taxon>
        <taxon>Glomeromycetes</taxon>
        <taxon>Glomerales</taxon>
        <taxon>Glomeraceae</taxon>
        <taxon>Rhizophagus</taxon>
    </lineage>
</organism>
<keyword evidence="1" id="KW-0812">Transmembrane</keyword>
<dbReference type="EMBL" id="LLXH01001337">
    <property type="protein sequence ID" value="PKC59390.1"/>
    <property type="molecule type" value="Genomic_DNA"/>
</dbReference>
<gene>
    <name evidence="2" type="ORF">RhiirA1_399986</name>
</gene>
<dbReference type="VEuPathDB" id="FungiDB:RhiirA1_399986"/>
<comment type="caution">
    <text evidence="2">The sequence shown here is derived from an EMBL/GenBank/DDBJ whole genome shotgun (WGS) entry which is preliminary data.</text>
</comment>
<dbReference type="Proteomes" id="UP000232688">
    <property type="component" value="Unassembled WGS sequence"/>
</dbReference>
<proteinExistence type="predicted"/>
<name>A0A2N0R7X2_9GLOM</name>
<accession>A0A2N0R7X2</accession>
<reference evidence="2 3" key="2">
    <citation type="submission" date="2017-10" db="EMBL/GenBank/DDBJ databases">
        <title>Genome analyses suggest a sexual origin of heterokaryosis in a supposedly ancient asexual fungus.</title>
        <authorList>
            <person name="Corradi N."/>
            <person name="Sedzielewska K."/>
            <person name="Noel J."/>
            <person name="Charron P."/>
            <person name="Farinelli L."/>
            <person name="Marton T."/>
            <person name="Kruger M."/>
            <person name="Pelin A."/>
            <person name="Brachmann A."/>
            <person name="Corradi N."/>
        </authorList>
    </citation>
    <scope>NUCLEOTIDE SEQUENCE [LARGE SCALE GENOMIC DNA]</scope>
    <source>
        <strain evidence="2 3">A1</strain>
    </source>
</reference>
<feature type="transmembrane region" description="Helical" evidence="1">
    <location>
        <begin position="58"/>
        <end position="78"/>
    </location>
</feature>
<keyword evidence="1" id="KW-1133">Transmembrane helix</keyword>
<keyword evidence="1" id="KW-0472">Membrane</keyword>
<evidence type="ECO:0000256" key="1">
    <source>
        <dbReference type="SAM" id="Phobius"/>
    </source>
</evidence>